<dbReference type="Proteomes" id="UP000053424">
    <property type="component" value="Unassembled WGS sequence"/>
</dbReference>
<accession>A0A0C3CRH3</accession>
<gene>
    <name evidence="3" type="ORF">M413DRAFT_317001</name>
</gene>
<dbReference type="HOGENOM" id="CLU_976790_0_0_1"/>
<keyword evidence="2" id="KW-0472">Membrane</keyword>
<reference evidence="3 4" key="1">
    <citation type="submission" date="2014-04" db="EMBL/GenBank/DDBJ databases">
        <authorList>
            <consortium name="DOE Joint Genome Institute"/>
            <person name="Kuo A."/>
            <person name="Gay G."/>
            <person name="Dore J."/>
            <person name="Kohler A."/>
            <person name="Nagy L.G."/>
            <person name="Floudas D."/>
            <person name="Copeland A."/>
            <person name="Barry K.W."/>
            <person name="Cichocki N."/>
            <person name="Veneault-Fourrey C."/>
            <person name="LaButti K."/>
            <person name="Lindquist E.A."/>
            <person name="Lipzen A."/>
            <person name="Lundell T."/>
            <person name="Morin E."/>
            <person name="Murat C."/>
            <person name="Sun H."/>
            <person name="Tunlid A."/>
            <person name="Henrissat B."/>
            <person name="Grigoriev I.V."/>
            <person name="Hibbett D.S."/>
            <person name="Martin F."/>
            <person name="Nordberg H.P."/>
            <person name="Cantor M.N."/>
            <person name="Hua S.X."/>
        </authorList>
    </citation>
    <scope>NUCLEOTIDE SEQUENCE [LARGE SCALE GENOMIC DNA]</scope>
    <source>
        <strain evidence="4">h7</strain>
    </source>
</reference>
<feature type="transmembrane region" description="Helical" evidence="2">
    <location>
        <begin position="266"/>
        <end position="284"/>
    </location>
</feature>
<evidence type="ECO:0000313" key="4">
    <source>
        <dbReference type="Proteomes" id="UP000053424"/>
    </source>
</evidence>
<protein>
    <submittedName>
        <fullName evidence="3">Uncharacterized protein</fullName>
    </submittedName>
</protein>
<evidence type="ECO:0000313" key="3">
    <source>
        <dbReference type="EMBL" id="KIM46516.1"/>
    </source>
</evidence>
<sequence>MVQDSQYTPPMRQQPPRECRRNNVDPNVYRDSTFKEQYKPEAGPSNFTRPGWPSNGSNYADSVGSFAAAPSRSPSPAPSSLSFISTTSSEEAVLAQLFPPKYPKDPISPMPSWDGEVTGHYNRVNPRSAHLLIPRGLPPGYEDLPRPTGSETSTEIIDDGSMYGSSRSTVHRMSVLSEQDVNNQIEEDRRRHLNGRLFANVRPAGSSSMEYAMHFGPLMAQQQKSWTLWKKAGLQVERITTFFEVLWCEFSVKKICSPWVFSRAEFLLLIVIGVMIAQFLASYFK</sequence>
<dbReference type="EMBL" id="KN831771">
    <property type="protein sequence ID" value="KIM46516.1"/>
    <property type="molecule type" value="Genomic_DNA"/>
</dbReference>
<name>A0A0C3CRH3_HEBCY</name>
<keyword evidence="2" id="KW-0812">Transmembrane</keyword>
<organism evidence="3 4">
    <name type="scientific">Hebeloma cylindrosporum</name>
    <dbReference type="NCBI Taxonomy" id="76867"/>
    <lineage>
        <taxon>Eukaryota</taxon>
        <taxon>Fungi</taxon>
        <taxon>Dikarya</taxon>
        <taxon>Basidiomycota</taxon>
        <taxon>Agaricomycotina</taxon>
        <taxon>Agaricomycetes</taxon>
        <taxon>Agaricomycetidae</taxon>
        <taxon>Agaricales</taxon>
        <taxon>Agaricineae</taxon>
        <taxon>Hymenogastraceae</taxon>
        <taxon>Hebeloma</taxon>
    </lineage>
</organism>
<proteinExistence type="predicted"/>
<evidence type="ECO:0000256" key="1">
    <source>
        <dbReference type="SAM" id="MobiDB-lite"/>
    </source>
</evidence>
<feature type="compositionally biased region" description="Low complexity" evidence="1">
    <location>
        <begin position="65"/>
        <end position="83"/>
    </location>
</feature>
<dbReference type="AlphaFoldDB" id="A0A0C3CRH3"/>
<feature type="region of interest" description="Disordered" evidence="1">
    <location>
        <begin position="1"/>
        <end position="83"/>
    </location>
</feature>
<keyword evidence="4" id="KW-1185">Reference proteome</keyword>
<feature type="region of interest" description="Disordered" evidence="1">
    <location>
        <begin position="136"/>
        <end position="161"/>
    </location>
</feature>
<reference evidence="4" key="2">
    <citation type="submission" date="2015-01" db="EMBL/GenBank/DDBJ databases">
        <title>Evolutionary Origins and Diversification of the Mycorrhizal Mutualists.</title>
        <authorList>
            <consortium name="DOE Joint Genome Institute"/>
            <consortium name="Mycorrhizal Genomics Consortium"/>
            <person name="Kohler A."/>
            <person name="Kuo A."/>
            <person name="Nagy L.G."/>
            <person name="Floudas D."/>
            <person name="Copeland A."/>
            <person name="Barry K.W."/>
            <person name="Cichocki N."/>
            <person name="Veneault-Fourrey C."/>
            <person name="LaButti K."/>
            <person name="Lindquist E.A."/>
            <person name="Lipzen A."/>
            <person name="Lundell T."/>
            <person name="Morin E."/>
            <person name="Murat C."/>
            <person name="Riley R."/>
            <person name="Ohm R."/>
            <person name="Sun H."/>
            <person name="Tunlid A."/>
            <person name="Henrissat B."/>
            <person name="Grigoriev I.V."/>
            <person name="Hibbett D.S."/>
            <person name="Martin F."/>
        </authorList>
    </citation>
    <scope>NUCLEOTIDE SEQUENCE [LARGE SCALE GENOMIC DNA]</scope>
    <source>
        <strain evidence="4">h7</strain>
    </source>
</reference>
<evidence type="ECO:0000256" key="2">
    <source>
        <dbReference type="SAM" id="Phobius"/>
    </source>
</evidence>
<keyword evidence="2" id="KW-1133">Transmembrane helix</keyword>